<dbReference type="PANTHER" id="PTHR10434:SF11">
    <property type="entry name" value="1-ACYL-SN-GLYCEROL-3-PHOSPHATE ACYLTRANSFERASE"/>
    <property type="match status" value="1"/>
</dbReference>
<keyword evidence="3" id="KW-0472">Membrane</keyword>
<feature type="transmembrane region" description="Helical" evidence="3">
    <location>
        <begin position="68"/>
        <end position="90"/>
    </location>
</feature>
<evidence type="ECO:0000313" key="5">
    <source>
        <dbReference type="EMBL" id="RAL20745.1"/>
    </source>
</evidence>
<evidence type="ECO:0000259" key="4">
    <source>
        <dbReference type="SMART" id="SM00563"/>
    </source>
</evidence>
<dbReference type="Proteomes" id="UP000249169">
    <property type="component" value="Unassembled WGS sequence"/>
</dbReference>
<evidence type="ECO:0000256" key="1">
    <source>
        <dbReference type="ARBA" id="ARBA00022679"/>
    </source>
</evidence>
<dbReference type="Pfam" id="PF01553">
    <property type="entry name" value="Acyltransferase"/>
    <property type="match status" value="1"/>
</dbReference>
<name>A0A328C4I7_9DELT</name>
<gene>
    <name evidence="5" type="ORF">DL240_15620</name>
</gene>
<comment type="caution">
    <text evidence="5">The sequence shown here is derived from an EMBL/GenBank/DDBJ whole genome shotgun (WGS) entry which is preliminary data.</text>
</comment>
<dbReference type="AlphaFoldDB" id="A0A328C4I7"/>
<dbReference type="GO" id="GO:0006654">
    <property type="term" value="P:phosphatidic acid biosynthetic process"/>
    <property type="evidence" value="ECO:0007669"/>
    <property type="project" value="TreeGrafter"/>
</dbReference>
<proteinExistence type="predicted"/>
<keyword evidence="3" id="KW-0812">Transmembrane</keyword>
<dbReference type="EMBL" id="QHKO01000008">
    <property type="protein sequence ID" value="RAL20745.1"/>
    <property type="molecule type" value="Genomic_DNA"/>
</dbReference>
<dbReference type="PANTHER" id="PTHR10434">
    <property type="entry name" value="1-ACYL-SN-GLYCEROL-3-PHOSPHATE ACYLTRANSFERASE"/>
    <property type="match status" value="1"/>
</dbReference>
<evidence type="ECO:0000256" key="3">
    <source>
        <dbReference type="SAM" id="Phobius"/>
    </source>
</evidence>
<accession>A0A328C4I7</accession>
<dbReference type="GO" id="GO:0003841">
    <property type="term" value="F:1-acylglycerol-3-phosphate O-acyltransferase activity"/>
    <property type="evidence" value="ECO:0007669"/>
    <property type="project" value="TreeGrafter"/>
</dbReference>
<sequence length="352" mass="39523">MLPFIFSLPTDITMNPIPTDISWKRRLITTSAWFALAILMPASLPLTLPLALLWGLVARDHFSAARALIFLSYFFVLECTGLLFALVHWLRFHLLGLSPQAYERANRRVQRWWSRGLFWTALKLFGARISVKGLDHLDNPHPAVILCRHASTLDTMLPLGIASSPRIFAYVIKSELLADPALDYVAQRIPNVFVNRGTNNPEAEVQKILALARDHRDTFSLVLYPEGTRFSPAKRQRLLDKFAASPDKADLLATARALTHTLPPLRDGALKLVEHAADKDLVFIAHRGIDRVGSMAELFTGALTHAHLEVNIWRIPAAQVPRDPELIAPFILEHWQRINDFVAAAQTHPTTA</sequence>
<protein>
    <recommendedName>
        <fullName evidence="4">Phospholipid/glycerol acyltransferase domain-containing protein</fullName>
    </recommendedName>
</protein>
<dbReference type="SMART" id="SM00563">
    <property type="entry name" value="PlsC"/>
    <property type="match status" value="1"/>
</dbReference>
<evidence type="ECO:0000313" key="6">
    <source>
        <dbReference type="Proteomes" id="UP000249169"/>
    </source>
</evidence>
<reference evidence="5 6" key="1">
    <citation type="submission" date="2018-05" db="EMBL/GenBank/DDBJ databases">
        <title>Lujinxingia marina gen. nov. sp. nov., a new facultative anaerobic member of the class Deltaproteobacteria, and proposal of Lujinxingaceae fam. nov.</title>
        <authorList>
            <person name="Li C.-M."/>
        </authorList>
    </citation>
    <scope>NUCLEOTIDE SEQUENCE [LARGE SCALE GENOMIC DNA]</scope>
    <source>
        <strain evidence="5 6">B210</strain>
    </source>
</reference>
<feature type="transmembrane region" description="Helical" evidence="3">
    <location>
        <begin position="32"/>
        <end position="56"/>
    </location>
</feature>
<organism evidence="5 6">
    <name type="scientific">Lujinxingia litoralis</name>
    <dbReference type="NCBI Taxonomy" id="2211119"/>
    <lineage>
        <taxon>Bacteria</taxon>
        <taxon>Deltaproteobacteria</taxon>
        <taxon>Bradymonadales</taxon>
        <taxon>Lujinxingiaceae</taxon>
        <taxon>Lujinxingia</taxon>
    </lineage>
</organism>
<feature type="domain" description="Phospholipid/glycerol acyltransferase" evidence="4">
    <location>
        <begin position="143"/>
        <end position="261"/>
    </location>
</feature>
<keyword evidence="1" id="KW-0808">Transferase</keyword>
<dbReference type="InterPro" id="IPR002123">
    <property type="entry name" value="Plipid/glycerol_acylTrfase"/>
</dbReference>
<dbReference type="SUPFAM" id="SSF69593">
    <property type="entry name" value="Glycerol-3-phosphate (1)-acyltransferase"/>
    <property type="match status" value="1"/>
</dbReference>
<evidence type="ECO:0000256" key="2">
    <source>
        <dbReference type="ARBA" id="ARBA00023315"/>
    </source>
</evidence>
<keyword evidence="3" id="KW-1133">Transmembrane helix</keyword>
<keyword evidence="2" id="KW-0012">Acyltransferase</keyword>
<keyword evidence="6" id="KW-1185">Reference proteome</keyword>
<dbReference type="CDD" id="cd07990">
    <property type="entry name" value="LPLAT_LCLAT1-like"/>
    <property type="match status" value="1"/>
</dbReference>